<dbReference type="EMBL" id="QXFU01000057">
    <property type="protein sequence ID" value="KAE9046117.1"/>
    <property type="molecule type" value="Genomic_DNA"/>
</dbReference>
<dbReference type="AlphaFoldDB" id="A0A6A4G4Z3"/>
<feature type="compositionally biased region" description="Gly residues" evidence="1">
    <location>
        <begin position="33"/>
        <end position="44"/>
    </location>
</feature>
<accession>A0A6A4G4Z3</accession>
<evidence type="ECO:0000313" key="6">
    <source>
        <dbReference type="Proteomes" id="UP000434957"/>
    </source>
</evidence>
<evidence type="ECO:0000256" key="1">
    <source>
        <dbReference type="SAM" id="MobiDB-lite"/>
    </source>
</evidence>
<feature type="region of interest" description="Disordered" evidence="1">
    <location>
        <begin position="1"/>
        <end position="72"/>
    </location>
</feature>
<keyword evidence="6" id="KW-1185">Reference proteome</keyword>
<protein>
    <submittedName>
        <fullName evidence="4">Uncharacterized protein</fullName>
    </submittedName>
</protein>
<dbReference type="OrthoDB" id="134246at2759"/>
<evidence type="ECO:0000313" key="2">
    <source>
        <dbReference type="EMBL" id="KAE9046117.1"/>
    </source>
</evidence>
<dbReference type="Proteomes" id="UP000435112">
    <property type="component" value="Unassembled WGS sequence"/>
</dbReference>
<gene>
    <name evidence="3" type="ORF">PR001_g1745</name>
    <name evidence="2" type="ORF">PR002_g1858</name>
    <name evidence="4" type="ORF">PR003_g1799</name>
</gene>
<dbReference type="Proteomes" id="UP000429607">
    <property type="component" value="Unassembled WGS sequence"/>
</dbReference>
<evidence type="ECO:0000313" key="4">
    <source>
        <dbReference type="EMBL" id="KAE9357424.1"/>
    </source>
</evidence>
<reference evidence="4 6" key="1">
    <citation type="submission" date="2018-08" db="EMBL/GenBank/DDBJ databases">
        <title>Genomic investigation of the strawberry pathogen Phytophthora fragariae indicates pathogenicity is determined by transcriptional variation in three key races.</title>
        <authorList>
            <person name="Adams T.M."/>
            <person name="Armitage A.D."/>
            <person name="Sobczyk M.K."/>
            <person name="Bates H.J."/>
            <person name="Dunwell J.M."/>
            <person name="Nellist C.F."/>
            <person name="Harrison R.J."/>
        </authorList>
    </citation>
    <scope>NUCLEOTIDE SEQUENCE [LARGE SCALE GENOMIC DNA]</scope>
    <source>
        <strain evidence="3 5">SCRP249</strain>
        <strain evidence="2 7">SCRP324</strain>
        <strain evidence="4 6">SCRP333</strain>
    </source>
</reference>
<dbReference type="Proteomes" id="UP000434957">
    <property type="component" value="Unassembled WGS sequence"/>
</dbReference>
<evidence type="ECO:0000313" key="7">
    <source>
        <dbReference type="Proteomes" id="UP000435112"/>
    </source>
</evidence>
<comment type="caution">
    <text evidence="4">The sequence shown here is derived from an EMBL/GenBank/DDBJ whole genome shotgun (WGS) entry which is preliminary data.</text>
</comment>
<dbReference type="EMBL" id="QXFV01000056">
    <property type="protein sequence ID" value="KAE9051126.1"/>
    <property type="molecule type" value="Genomic_DNA"/>
</dbReference>
<evidence type="ECO:0000313" key="3">
    <source>
        <dbReference type="EMBL" id="KAE9051126.1"/>
    </source>
</evidence>
<organism evidence="4 6">
    <name type="scientific">Phytophthora rubi</name>
    <dbReference type="NCBI Taxonomy" id="129364"/>
    <lineage>
        <taxon>Eukaryota</taxon>
        <taxon>Sar</taxon>
        <taxon>Stramenopiles</taxon>
        <taxon>Oomycota</taxon>
        <taxon>Peronosporomycetes</taxon>
        <taxon>Peronosporales</taxon>
        <taxon>Peronosporaceae</taxon>
        <taxon>Phytophthora</taxon>
    </lineage>
</organism>
<dbReference type="EMBL" id="QXFT01000052">
    <property type="protein sequence ID" value="KAE9357424.1"/>
    <property type="molecule type" value="Genomic_DNA"/>
</dbReference>
<sequence length="259" mass="28932">MEEATQDSVVAETPPSQTDANGKKQEWGASGAEQGGHGGPGQQPGGETEQEQTVEEQRGPEPPTEAEQANMSEVQPEEMFAAVVAAMKAGKRERPRDNWITTIVELYAIAHDKVAIDEDRVRGRKKKYPKLRGDEKAEHTAFFKEAFIESSGTFEDWERYAVAATQDLYNTSWPFKPMVQRLTSKIKWARGQPMNLWAAKVKAGTFNEETQDGTVKKYQTFIFNPAKVSKVEIVELMNLCEQPLAARQGRALREGTKAE</sequence>
<evidence type="ECO:0000313" key="5">
    <source>
        <dbReference type="Proteomes" id="UP000429607"/>
    </source>
</evidence>
<name>A0A6A4G4Z3_9STRA</name>
<proteinExistence type="predicted"/>